<evidence type="ECO:0000313" key="5">
    <source>
        <dbReference type="Proteomes" id="UP000637002"/>
    </source>
</evidence>
<evidence type="ECO:0000259" key="3">
    <source>
        <dbReference type="Pfam" id="PF07859"/>
    </source>
</evidence>
<keyword evidence="2 4" id="KW-0378">Hydrolase</keyword>
<protein>
    <submittedName>
        <fullName evidence="4">Hydrolase</fullName>
    </submittedName>
</protein>
<gene>
    <name evidence="4" type="ORF">GCM10010994_25260</name>
</gene>
<dbReference type="AlphaFoldDB" id="A0A916UA88"/>
<evidence type="ECO:0000313" key="4">
    <source>
        <dbReference type="EMBL" id="GGC65613.1"/>
    </source>
</evidence>
<comment type="similarity">
    <text evidence="1">Belongs to the 'GDXG' lipolytic enzyme family.</text>
</comment>
<dbReference type="Proteomes" id="UP000637002">
    <property type="component" value="Unassembled WGS sequence"/>
</dbReference>
<dbReference type="PANTHER" id="PTHR48081:SF30">
    <property type="entry name" value="ACETYL-HYDROLASE LIPR-RELATED"/>
    <property type="match status" value="1"/>
</dbReference>
<feature type="domain" description="Alpha/beta hydrolase fold-3" evidence="3">
    <location>
        <begin position="70"/>
        <end position="271"/>
    </location>
</feature>
<sequence>MASAEFQSFLQALRSRDLTEVLPIEAVRERFEALAAQFTPAADLTFQAVDAGGVPAEWTGPADVATEGVLLYFHGGGYCIGSIPAYREFTGRLAKAGRCRVLSVGYRLAPEHPFPAAVDDAVASYRWLRRQLGPQGSIVLGGDSAGGGLSLALLIALRDAGDRLPDGAFCLSPSTDLAKEGASMTSRAAVDPLITRESTTRFATFYLGEDGDPKHPLASPLYADHRGLPPLLILVGDCERLLDDSTRLAERARQAGVEVDIEVWDEMVHIWPFFASVIPEGAAAIERLAPFIRARLGRSAIG</sequence>
<dbReference type="GO" id="GO:0004806">
    <property type="term" value="F:triacylglycerol lipase activity"/>
    <property type="evidence" value="ECO:0007669"/>
    <property type="project" value="TreeGrafter"/>
</dbReference>
<dbReference type="SUPFAM" id="SSF53474">
    <property type="entry name" value="alpha/beta-Hydrolases"/>
    <property type="match status" value="1"/>
</dbReference>
<dbReference type="Gene3D" id="3.40.50.1820">
    <property type="entry name" value="alpha/beta hydrolase"/>
    <property type="match status" value="1"/>
</dbReference>
<comment type="caution">
    <text evidence="4">The sequence shown here is derived from an EMBL/GenBank/DDBJ whole genome shotgun (WGS) entry which is preliminary data.</text>
</comment>
<evidence type="ECO:0000256" key="1">
    <source>
        <dbReference type="ARBA" id="ARBA00010515"/>
    </source>
</evidence>
<reference evidence="4" key="1">
    <citation type="journal article" date="2014" name="Int. J. Syst. Evol. Microbiol.">
        <title>Complete genome sequence of Corynebacterium casei LMG S-19264T (=DSM 44701T), isolated from a smear-ripened cheese.</title>
        <authorList>
            <consortium name="US DOE Joint Genome Institute (JGI-PGF)"/>
            <person name="Walter F."/>
            <person name="Albersmeier A."/>
            <person name="Kalinowski J."/>
            <person name="Ruckert C."/>
        </authorList>
    </citation>
    <scope>NUCLEOTIDE SEQUENCE</scope>
    <source>
        <strain evidence="4">CGMCC 1.12919</strain>
    </source>
</reference>
<evidence type="ECO:0000256" key="2">
    <source>
        <dbReference type="ARBA" id="ARBA00022801"/>
    </source>
</evidence>
<reference evidence="4" key="2">
    <citation type="submission" date="2020-09" db="EMBL/GenBank/DDBJ databases">
        <authorList>
            <person name="Sun Q."/>
            <person name="Zhou Y."/>
        </authorList>
    </citation>
    <scope>NUCLEOTIDE SEQUENCE</scope>
    <source>
        <strain evidence="4">CGMCC 1.12919</strain>
    </source>
</reference>
<organism evidence="4 5">
    <name type="scientific">Chelatococcus reniformis</name>
    <dbReference type="NCBI Taxonomy" id="1494448"/>
    <lineage>
        <taxon>Bacteria</taxon>
        <taxon>Pseudomonadati</taxon>
        <taxon>Pseudomonadota</taxon>
        <taxon>Alphaproteobacteria</taxon>
        <taxon>Hyphomicrobiales</taxon>
        <taxon>Chelatococcaceae</taxon>
        <taxon>Chelatococcus</taxon>
    </lineage>
</organism>
<name>A0A916UA88_9HYPH</name>
<dbReference type="PANTHER" id="PTHR48081">
    <property type="entry name" value="AB HYDROLASE SUPERFAMILY PROTEIN C4A8.06C"/>
    <property type="match status" value="1"/>
</dbReference>
<keyword evidence="5" id="KW-1185">Reference proteome</keyword>
<dbReference type="InterPro" id="IPR029058">
    <property type="entry name" value="AB_hydrolase_fold"/>
</dbReference>
<dbReference type="EMBL" id="BMGG01000004">
    <property type="protein sequence ID" value="GGC65613.1"/>
    <property type="molecule type" value="Genomic_DNA"/>
</dbReference>
<dbReference type="InterPro" id="IPR050300">
    <property type="entry name" value="GDXG_lipolytic_enzyme"/>
</dbReference>
<dbReference type="InterPro" id="IPR013094">
    <property type="entry name" value="AB_hydrolase_3"/>
</dbReference>
<proteinExistence type="inferred from homology"/>
<accession>A0A916UA88</accession>
<dbReference type="Pfam" id="PF07859">
    <property type="entry name" value="Abhydrolase_3"/>
    <property type="match status" value="1"/>
</dbReference>